<dbReference type="EMBL" id="CM003105">
    <property type="protein sequence ID" value="KUI72175.1"/>
    <property type="molecule type" value="Genomic_DNA"/>
</dbReference>
<protein>
    <submittedName>
        <fullName evidence="4">Uncharacterized protein</fullName>
    </submittedName>
</protein>
<dbReference type="PANTHER" id="PTHR23160:SF19">
    <property type="entry name" value="MYOSIN HEAVY CHAIN-RELATED PROTEIN"/>
    <property type="match status" value="1"/>
</dbReference>
<sequence length="588" mass="64930">MASRRDSGRSQSAGKGGSFSAAFAVATVPDGHRQATTQPTMDPAPGSLPSDSHPVSRQPGSAASVACTLITDENAQDDKARTKTTATVMNTPSSGYTIEKLENEVLHFMKLSMTERKQALALTEEVAAATQQKIDVERQVQQLQGELNQARIGAQGAETTIAELQQTIETLKGSIDVLKSTGRTQDADLERLQANVEACNATIRELEERLHAAKADLARKMKEDTDLRQRLDEMEKDFESQRSSNATLQRTLRQTQGQRDKMRDSNTSTKKKLSETVQTANTLSDLVKRKISELEDVKKSAEVMRQDMSATQDELMIAKTLHNSEIEELKAALEKSQREAMIAKQAEGIKMNSLEQGKKALQRELEAERERLAQKIEVVDELTKKVHQHERHRVRTVAICVDLSGSVTSSGLTAGIKSFYAHLLDHLNQATCKTYIMTVVHGPGYAARVKSNFESSWDAHENALNGEQADGSEAYDACLLKVKEATLDNGAFLADLQIVLLGDGNALADQAVDRQSLCQDFSSKTPPVSIHSVVVQRGMGTDKPEHKKTGGFWNYETWRTWDYADRMHGNNIYWGQDGPLPDLSGFLF</sequence>
<evidence type="ECO:0000256" key="2">
    <source>
        <dbReference type="SAM" id="Coils"/>
    </source>
</evidence>
<feature type="coiled-coil region" evidence="2">
    <location>
        <begin position="294"/>
        <end position="385"/>
    </location>
</feature>
<accession>A0A194W7X0</accession>
<feature type="region of interest" description="Disordered" evidence="3">
    <location>
        <begin position="1"/>
        <end position="63"/>
    </location>
</feature>
<dbReference type="SUPFAM" id="SSF53300">
    <property type="entry name" value="vWA-like"/>
    <property type="match status" value="1"/>
</dbReference>
<dbReference type="AlphaFoldDB" id="A0A194W7X0"/>
<keyword evidence="5" id="KW-1185">Reference proteome</keyword>
<dbReference type="OrthoDB" id="5223794at2759"/>
<name>A0A194W7X0_CYTMA</name>
<dbReference type="InterPro" id="IPR036465">
    <property type="entry name" value="vWFA_dom_sf"/>
</dbReference>
<evidence type="ECO:0000256" key="3">
    <source>
        <dbReference type="SAM" id="MobiDB-lite"/>
    </source>
</evidence>
<keyword evidence="1 2" id="KW-0175">Coiled coil</keyword>
<dbReference type="Proteomes" id="UP000078559">
    <property type="component" value="Chromosome 8"/>
</dbReference>
<gene>
    <name evidence="4" type="ORF">VM1G_07554</name>
</gene>
<dbReference type="SUPFAM" id="SSF90257">
    <property type="entry name" value="Myosin rod fragments"/>
    <property type="match status" value="1"/>
</dbReference>
<dbReference type="PANTHER" id="PTHR23160">
    <property type="entry name" value="SYNAPTONEMAL COMPLEX PROTEIN-RELATED"/>
    <property type="match status" value="1"/>
</dbReference>
<feature type="compositionally biased region" description="Low complexity" evidence="3">
    <location>
        <begin position="247"/>
        <end position="257"/>
    </location>
</feature>
<reference evidence="4" key="1">
    <citation type="submission" date="2014-12" db="EMBL/GenBank/DDBJ databases">
        <title>Genome Sequence of Valsa Canker Pathogens Uncovers a Specific Adaption of Colonization on Woody Bark.</title>
        <authorList>
            <person name="Yin Z."/>
            <person name="Liu H."/>
            <person name="Gao X."/>
            <person name="Li Z."/>
            <person name="Song N."/>
            <person name="Ke X."/>
            <person name="Dai Q."/>
            <person name="Wu Y."/>
            <person name="Sun Y."/>
            <person name="Xu J.-R."/>
            <person name="Kang Z.K."/>
            <person name="Wang L."/>
            <person name="Huang L."/>
        </authorList>
    </citation>
    <scope>NUCLEOTIDE SEQUENCE [LARGE SCALE GENOMIC DNA]</scope>
    <source>
        <strain evidence="4">03-8</strain>
    </source>
</reference>
<dbReference type="Gene3D" id="1.10.287.1490">
    <property type="match status" value="1"/>
</dbReference>
<feature type="region of interest" description="Disordered" evidence="3">
    <location>
        <begin position="235"/>
        <end position="277"/>
    </location>
</feature>
<proteinExistence type="predicted"/>
<evidence type="ECO:0000313" key="4">
    <source>
        <dbReference type="EMBL" id="KUI72175.1"/>
    </source>
</evidence>
<organism evidence="4 5">
    <name type="scientific">Cytospora mali</name>
    <name type="common">Apple Valsa canker fungus</name>
    <name type="synonym">Valsa mali</name>
    <dbReference type="NCBI Taxonomy" id="578113"/>
    <lineage>
        <taxon>Eukaryota</taxon>
        <taxon>Fungi</taxon>
        <taxon>Dikarya</taxon>
        <taxon>Ascomycota</taxon>
        <taxon>Pezizomycotina</taxon>
        <taxon>Sordariomycetes</taxon>
        <taxon>Sordariomycetidae</taxon>
        <taxon>Diaporthales</taxon>
        <taxon>Cytosporaceae</taxon>
        <taxon>Cytospora</taxon>
    </lineage>
</organism>
<dbReference type="SMR" id="A0A194W7X0"/>
<evidence type="ECO:0000256" key="1">
    <source>
        <dbReference type="ARBA" id="ARBA00023054"/>
    </source>
</evidence>
<evidence type="ECO:0000313" key="5">
    <source>
        <dbReference type="Proteomes" id="UP000078559"/>
    </source>
</evidence>
<feature type="compositionally biased region" description="Polar residues" evidence="3">
    <location>
        <begin position="49"/>
        <end position="61"/>
    </location>
</feature>